<keyword evidence="4" id="KW-0378">Hydrolase</keyword>
<dbReference type="InterPro" id="IPR005135">
    <property type="entry name" value="Endo/exonuclease/phosphatase"/>
</dbReference>
<proteinExistence type="predicted"/>
<dbReference type="Gene3D" id="3.60.10.10">
    <property type="entry name" value="Endonuclease/exonuclease/phosphatase"/>
    <property type="match status" value="1"/>
</dbReference>
<feature type="chain" id="PRO_5026690380" evidence="2">
    <location>
        <begin position="21"/>
        <end position="378"/>
    </location>
</feature>
<evidence type="ECO:0000256" key="1">
    <source>
        <dbReference type="SAM" id="MobiDB-lite"/>
    </source>
</evidence>
<feature type="compositionally biased region" description="Low complexity" evidence="1">
    <location>
        <begin position="291"/>
        <end position="306"/>
    </location>
</feature>
<sequence>MRWAPALVAAAVLVAGPAWAETLRIATYNAALSRSGPGVLLKELRKGDAQIDAVATVIRRVRPDVLLVNEFDYDGGAAALRAFRDLLATGPDGIDYPHLFAAPSNTGLPSGLDLDGDGAATGPGDAFGYGNYPGQYAMAVLSRHPIDADGTRTFQALRWADLPGATLPRTEGGEPFPSAEAQAAMRLSSKSHWDVAVETPAGPLRLFASHPTPPVFDGPEDLNGLRNRDEIGFWLAYLDGWAPTDDQGRQASRTDAPFVLLGDLNADPFDGDGRRAAVRALLDHPAVQDSAPRSAGGVAAAADQAGPNRRHAGPAALDTADWREDRGPGNLRVDYVLPAASLAVEDAGVFWPAPGEADHDAAAAASDHRLVWVDVVLP</sequence>
<comment type="caution">
    <text evidence="4">The sequence shown here is derived from an EMBL/GenBank/DDBJ whole genome shotgun (WGS) entry which is preliminary data.</text>
</comment>
<dbReference type="Proteomes" id="UP000474957">
    <property type="component" value="Unassembled WGS sequence"/>
</dbReference>
<keyword evidence="4" id="KW-0255">Endonuclease</keyword>
<dbReference type="SUPFAM" id="SSF56219">
    <property type="entry name" value="DNase I-like"/>
    <property type="match status" value="1"/>
</dbReference>
<gene>
    <name evidence="4" type="ORF">GE300_12585</name>
</gene>
<dbReference type="Pfam" id="PF03372">
    <property type="entry name" value="Exo_endo_phos"/>
    <property type="match status" value="1"/>
</dbReference>
<feature type="signal peptide" evidence="2">
    <location>
        <begin position="1"/>
        <end position="20"/>
    </location>
</feature>
<keyword evidence="4" id="KW-0269">Exonuclease</keyword>
<protein>
    <submittedName>
        <fullName evidence="4">Endonuclease/exonuclease/phosphatase family protein</fullName>
    </submittedName>
</protein>
<evidence type="ECO:0000313" key="4">
    <source>
        <dbReference type="EMBL" id="MSU90444.1"/>
    </source>
</evidence>
<dbReference type="RefSeq" id="WP_154446937.1">
    <property type="nucleotide sequence ID" value="NZ_WIND01000009.1"/>
</dbReference>
<reference evidence="4 5" key="1">
    <citation type="submission" date="2019-10" db="EMBL/GenBank/DDBJ databases">
        <title>Cognatihalovulum marinum gen. nov. sp. nov., a new member of the family Rhodobacteraceae isolated from deep seawater of the Northwest Indian Ocean.</title>
        <authorList>
            <person name="Ruan C."/>
            <person name="Wang J."/>
            <person name="Zheng X."/>
            <person name="Song L."/>
            <person name="Zhu Y."/>
            <person name="Huang Y."/>
            <person name="Lu Z."/>
            <person name="Du W."/>
            <person name="Huang L."/>
            <person name="Dai X."/>
        </authorList>
    </citation>
    <scope>NUCLEOTIDE SEQUENCE [LARGE SCALE GENOMIC DNA]</scope>
    <source>
        <strain evidence="4 5">2CG4</strain>
    </source>
</reference>
<evidence type="ECO:0000256" key="2">
    <source>
        <dbReference type="SAM" id="SignalP"/>
    </source>
</evidence>
<name>A0A6L5Z380_9RHOB</name>
<evidence type="ECO:0000259" key="3">
    <source>
        <dbReference type="Pfam" id="PF03372"/>
    </source>
</evidence>
<feature type="domain" description="Endonuclease/exonuclease/phosphatase" evidence="3">
    <location>
        <begin position="27"/>
        <end position="368"/>
    </location>
</feature>
<dbReference type="AlphaFoldDB" id="A0A6L5Z380"/>
<feature type="region of interest" description="Disordered" evidence="1">
    <location>
        <begin position="288"/>
        <end position="324"/>
    </location>
</feature>
<keyword evidence="4" id="KW-0540">Nuclease</keyword>
<keyword evidence="2" id="KW-0732">Signal</keyword>
<dbReference type="GO" id="GO:0004527">
    <property type="term" value="F:exonuclease activity"/>
    <property type="evidence" value="ECO:0007669"/>
    <property type="project" value="UniProtKB-KW"/>
</dbReference>
<dbReference type="EMBL" id="WIND01000009">
    <property type="protein sequence ID" value="MSU90444.1"/>
    <property type="molecule type" value="Genomic_DNA"/>
</dbReference>
<keyword evidence="5" id="KW-1185">Reference proteome</keyword>
<dbReference type="GO" id="GO:0004519">
    <property type="term" value="F:endonuclease activity"/>
    <property type="evidence" value="ECO:0007669"/>
    <property type="project" value="UniProtKB-KW"/>
</dbReference>
<accession>A0A6L5Z380</accession>
<organism evidence="4 5">
    <name type="scientific">Halovulum marinum</name>
    <dbReference type="NCBI Taxonomy" id="2662447"/>
    <lineage>
        <taxon>Bacteria</taxon>
        <taxon>Pseudomonadati</taxon>
        <taxon>Pseudomonadota</taxon>
        <taxon>Alphaproteobacteria</taxon>
        <taxon>Rhodobacterales</taxon>
        <taxon>Paracoccaceae</taxon>
        <taxon>Halovulum</taxon>
    </lineage>
</organism>
<evidence type="ECO:0000313" key="5">
    <source>
        <dbReference type="Proteomes" id="UP000474957"/>
    </source>
</evidence>
<dbReference type="InterPro" id="IPR036691">
    <property type="entry name" value="Endo/exonu/phosph_ase_sf"/>
</dbReference>